<organism evidence="2 3">
    <name type="scientific">Puccinia graminis f. sp. tritici</name>
    <dbReference type="NCBI Taxonomy" id="56615"/>
    <lineage>
        <taxon>Eukaryota</taxon>
        <taxon>Fungi</taxon>
        <taxon>Dikarya</taxon>
        <taxon>Basidiomycota</taxon>
        <taxon>Pucciniomycotina</taxon>
        <taxon>Pucciniomycetes</taxon>
        <taxon>Pucciniales</taxon>
        <taxon>Pucciniaceae</taxon>
        <taxon>Puccinia</taxon>
    </lineage>
</organism>
<dbReference type="AlphaFoldDB" id="A0A5B0Q645"/>
<comment type="caution">
    <text evidence="2">The sequence shown here is derived from an EMBL/GenBank/DDBJ whole genome shotgun (WGS) entry which is preliminary data.</text>
</comment>
<dbReference type="EMBL" id="VSWC01000028">
    <property type="protein sequence ID" value="KAA1108651.1"/>
    <property type="molecule type" value="Genomic_DNA"/>
</dbReference>
<protein>
    <submittedName>
        <fullName evidence="2">Uncharacterized protein</fullName>
    </submittedName>
</protein>
<evidence type="ECO:0000313" key="3">
    <source>
        <dbReference type="Proteomes" id="UP000324748"/>
    </source>
</evidence>
<proteinExistence type="predicted"/>
<gene>
    <name evidence="2" type="ORF">PGT21_020195</name>
</gene>
<feature type="compositionally biased region" description="Low complexity" evidence="1">
    <location>
        <begin position="56"/>
        <end position="68"/>
    </location>
</feature>
<feature type="region of interest" description="Disordered" evidence="1">
    <location>
        <begin position="29"/>
        <end position="68"/>
    </location>
</feature>
<feature type="compositionally biased region" description="Polar residues" evidence="1">
    <location>
        <begin position="46"/>
        <end position="55"/>
    </location>
</feature>
<dbReference type="Proteomes" id="UP000324748">
    <property type="component" value="Unassembled WGS sequence"/>
</dbReference>
<reference evidence="2 3" key="1">
    <citation type="submission" date="2019-05" db="EMBL/GenBank/DDBJ databases">
        <title>Emergence of the Ug99 lineage of the wheat stem rust pathogen through somatic hybridization.</title>
        <authorList>
            <person name="Li F."/>
            <person name="Upadhyaya N.M."/>
            <person name="Sperschneider J."/>
            <person name="Matny O."/>
            <person name="Nguyen-Phuc H."/>
            <person name="Mago R."/>
            <person name="Raley C."/>
            <person name="Miller M.E."/>
            <person name="Silverstein K.A.T."/>
            <person name="Henningsen E."/>
            <person name="Hirsch C.D."/>
            <person name="Visser B."/>
            <person name="Pretorius Z.A."/>
            <person name="Steffenson B.J."/>
            <person name="Schwessinger B."/>
            <person name="Dodds P.N."/>
            <person name="Figueroa M."/>
        </authorList>
    </citation>
    <scope>NUCLEOTIDE SEQUENCE [LARGE SCALE GENOMIC DNA]</scope>
    <source>
        <strain evidence="2">21-0</strain>
    </source>
</reference>
<evidence type="ECO:0000256" key="1">
    <source>
        <dbReference type="SAM" id="MobiDB-lite"/>
    </source>
</evidence>
<accession>A0A5B0Q645</accession>
<keyword evidence="3" id="KW-1185">Reference proteome</keyword>
<evidence type="ECO:0000313" key="2">
    <source>
        <dbReference type="EMBL" id="KAA1108651.1"/>
    </source>
</evidence>
<feature type="compositionally biased region" description="Pro residues" evidence="1">
    <location>
        <begin position="31"/>
        <end position="42"/>
    </location>
</feature>
<sequence>MSLKGSSIDSRLTLFPICSQSLNKAILPIRSKPPLPKQPKQPNPSINPFTFSAKTSYRSSSSYSSHLS</sequence>
<name>A0A5B0Q645_PUCGR</name>